<keyword evidence="1" id="KW-0472">Membrane</keyword>
<keyword evidence="1" id="KW-1133">Transmembrane helix</keyword>
<keyword evidence="3" id="KW-1185">Reference proteome</keyword>
<dbReference type="InterPro" id="IPR007060">
    <property type="entry name" value="FtsL/DivIC"/>
</dbReference>
<gene>
    <name evidence="2" type="ORF">TSACC_21968</name>
</gene>
<dbReference type="GO" id="GO:0051301">
    <property type="term" value="P:cell division"/>
    <property type="evidence" value="ECO:0007669"/>
    <property type="project" value="UniProtKB-KW"/>
</dbReference>
<evidence type="ECO:0000313" key="2">
    <source>
        <dbReference type="EMBL" id="GAT33551.1"/>
    </source>
</evidence>
<keyword evidence="1" id="KW-0812">Transmembrane</keyword>
<dbReference type="Proteomes" id="UP000076023">
    <property type="component" value="Unassembled WGS sequence"/>
</dbReference>
<dbReference type="AlphaFoldDB" id="A0A146G7S8"/>
<dbReference type="RefSeq" id="WP_075079273.1">
    <property type="nucleotide sequence ID" value="NZ_BDCO01000002.1"/>
</dbReference>
<reference evidence="3" key="1">
    <citation type="journal article" date="2017" name="Genome Announc.">
        <title>Draft Genome Sequence of Terrimicrobium sacchariphilum NM-5T, a Facultative Anaerobic Soil Bacterium of the Class Spartobacteria.</title>
        <authorList>
            <person name="Qiu Y.L."/>
            <person name="Tourlousse D.M."/>
            <person name="Matsuura N."/>
            <person name="Ohashi A."/>
            <person name="Sekiguchi Y."/>
        </authorList>
    </citation>
    <scope>NUCLEOTIDE SEQUENCE [LARGE SCALE GENOMIC DNA]</scope>
    <source>
        <strain evidence="3">NM-5</strain>
    </source>
</reference>
<dbReference type="EMBL" id="BDCO01000002">
    <property type="protein sequence ID" value="GAT33551.1"/>
    <property type="molecule type" value="Genomic_DNA"/>
</dbReference>
<dbReference type="Pfam" id="PF04977">
    <property type="entry name" value="DivIC"/>
    <property type="match status" value="1"/>
</dbReference>
<dbReference type="OrthoDB" id="196829at2"/>
<keyword evidence="2" id="KW-0132">Cell division</keyword>
<dbReference type="STRING" id="690879.TSACC_21968"/>
<dbReference type="InParanoid" id="A0A146G7S8"/>
<evidence type="ECO:0000313" key="3">
    <source>
        <dbReference type="Proteomes" id="UP000076023"/>
    </source>
</evidence>
<evidence type="ECO:0000256" key="1">
    <source>
        <dbReference type="SAM" id="Phobius"/>
    </source>
</evidence>
<organism evidence="2 3">
    <name type="scientific">Terrimicrobium sacchariphilum</name>
    <dbReference type="NCBI Taxonomy" id="690879"/>
    <lineage>
        <taxon>Bacteria</taxon>
        <taxon>Pseudomonadati</taxon>
        <taxon>Verrucomicrobiota</taxon>
        <taxon>Terrimicrobiia</taxon>
        <taxon>Terrimicrobiales</taxon>
        <taxon>Terrimicrobiaceae</taxon>
        <taxon>Terrimicrobium</taxon>
    </lineage>
</organism>
<keyword evidence="2" id="KW-0131">Cell cycle</keyword>
<feature type="transmembrane region" description="Helical" evidence="1">
    <location>
        <begin position="20"/>
        <end position="41"/>
    </location>
</feature>
<name>A0A146G7S8_TERSA</name>
<proteinExistence type="predicted"/>
<sequence length="114" mass="13528">MRSSVETRRKRKDATFLKALNRVLMVLVFLGFLAIVAFWFYPEVTYRNKLVAQLEDKKMHLASLQLTQKQREREVYLLQNDPEYIEIIARDKLDLMRPGETIYRFDSARAASDK</sequence>
<protein>
    <submittedName>
        <fullName evidence="2">Cell division protein FtsB</fullName>
    </submittedName>
</protein>
<comment type="caution">
    <text evidence="2">The sequence shown here is derived from an EMBL/GenBank/DDBJ whole genome shotgun (WGS) entry which is preliminary data.</text>
</comment>
<accession>A0A146G7S8</accession>